<evidence type="ECO:0000313" key="2">
    <source>
        <dbReference type="Proteomes" id="UP000247152"/>
    </source>
</evidence>
<reference evidence="1 2" key="1">
    <citation type="submission" date="2018-05" db="EMBL/GenBank/DDBJ databases">
        <title>Legionella qingyii sp.nov., whole genome shotgun sequence.</title>
        <authorList>
            <person name="Wu H."/>
            <person name="Zhu Q."/>
            <person name="Hu C."/>
        </authorList>
    </citation>
    <scope>NUCLEOTIDE SEQUENCE [LARGE SCALE GENOMIC DNA]</scope>
    <source>
        <strain evidence="1 2">HEB18</strain>
    </source>
</reference>
<evidence type="ECO:0000313" key="1">
    <source>
        <dbReference type="EMBL" id="PWY54234.1"/>
    </source>
</evidence>
<proteinExistence type="predicted"/>
<accession>A0A317TXH8</accession>
<organism evidence="1 2">
    <name type="scientific">Legionella qingyii</name>
    <dbReference type="NCBI Taxonomy" id="2184757"/>
    <lineage>
        <taxon>Bacteria</taxon>
        <taxon>Pseudomonadati</taxon>
        <taxon>Pseudomonadota</taxon>
        <taxon>Gammaproteobacteria</taxon>
        <taxon>Legionellales</taxon>
        <taxon>Legionellaceae</taxon>
        <taxon>Legionella</taxon>
    </lineage>
</organism>
<dbReference type="Proteomes" id="UP000247152">
    <property type="component" value="Unassembled WGS sequence"/>
</dbReference>
<gene>
    <name evidence="1" type="ORF">DGG96_18080</name>
</gene>
<comment type="caution">
    <text evidence="1">The sequence shown here is derived from an EMBL/GenBank/DDBJ whole genome shotgun (WGS) entry which is preliminary data.</text>
</comment>
<name>A0A317TXH8_9GAMM</name>
<protein>
    <submittedName>
        <fullName evidence="1">Uncharacterized protein</fullName>
    </submittedName>
</protein>
<dbReference type="AlphaFoldDB" id="A0A317TXH8"/>
<sequence length="107" mass="11933">MDEAILEGLGARLFLKSPPAVPEIGSNDAISIDFKAVTLWGNLLKNTIHNTDYKIANVGIEEQLLLVVRDLKTEVFYPTRSFDTYVIPEQLGRLSDYSKGLLLVLIL</sequence>
<dbReference type="EMBL" id="QHJG01000040">
    <property type="protein sequence ID" value="PWY54234.1"/>
    <property type="molecule type" value="Genomic_DNA"/>
</dbReference>